<proteinExistence type="predicted"/>
<name>A0A0F9WAM4_9ZZZZ</name>
<protein>
    <submittedName>
        <fullName evidence="1">Uncharacterized protein</fullName>
    </submittedName>
</protein>
<evidence type="ECO:0000313" key="1">
    <source>
        <dbReference type="EMBL" id="KKN82761.1"/>
    </source>
</evidence>
<dbReference type="AlphaFoldDB" id="A0A0F9WAM4"/>
<dbReference type="EMBL" id="LAZR01000195">
    <property type="protein sequence ID" value="KKN82761.1"/>
    <property type="molecule type" value="Genomic_DNA"/>
</dbReference>
<accession>A0A0F9WAM4</accession>
<reference evidence="1" key="1">
    <citation type="journal article" date="2015" name="Nature">
        <title>Complex archaea that bridge the gap between prokaryotes and eukaryotes.</title>
        <authorList>
            <person name="Spang A."/>
            <person name="Saw J.H."/>
            <person name="Jorgensen S.L."/>
            <person name="Zaremba-Niedzwiedzka K."/>
            <person name="Martijn J."/>
            <person name="Lind A.E."/>
            <person name="van Eijk R."/>
            <person name="Schleper C."/>
            <person name="Guy L."/>
            <person name="Ettema T.J."/>
        </authorList>
    </citation>
    <scope>NUCLEOTIDE SEQUENCE</scope>
</reference>
<organism evidence="1">
    <name type="scientific">marine sediment metagenome</name>
    <dbReference type="NCBI Taxonomy" id="412755"/>
    <lineage>
        <taxon>unclassified sequences</taxon>
        <taxon>metagenomes</taxon>
        <taxon>ecological metagenomes</taxon>
    </lineage>
</organism>
<sequence>MLDKIAEKYLKDNTATLEKILKRFKPIFEQVDKLKKATTKLDAANTTAVKDTLTKLTGYYMEIVDILRKIEALKKNKETAYYHTKKVEIENSDTKFVSAPVDKEASLYVADERRVRSILQGKLDACLEGMRTCRTFVHDNKNVNLNPEEN</sequence>
<comment type="caution">
    <text evidence="1">The sequence shown here is derived from an EMBL/GenBank/DDBJ whole genome shotgun (WGS) entry which is preliminary data.</text>
</comment>
<gene>
    <name evidence="1" type="ORF">LCGC14_0305850</name>
</gene>